<dbReference type="Proteomes" id="UP000190744">
    <property type="component" value="Unassembled WGS sequence"/>
</dbReference>
<keyword evidence="2" id="KW-0732">Signal</keyword>
<dbReference type="EMBL" id="CDHK01000001">
    <property type="protein sequence ID" value="CEJ53963.1"/>
    <property type="molecule type" value="Genomic_DNA"/>
</dbReference>
<evidence type="ECO:0000256" key="1">
    <source>
        <dbReference type="SAM" id="MobiDB-lite"/>
    </source>
</evidence>
<keyword evidence="5" id="KW-1185">Reference proteome</keyword>
<sequence length="183" mass="17841">MKFTLIALSTLLALAAAADSTTSTVAPATTLSAEAQCAQKCDANDVCCVAQCYHVPCPSDDNANDTNSCVAACPQGTGSPSDTQKYADCEQKCYSSHFFNPTTAVAQATHSASSGSSGTTVTGSSATETGSSGSDSNKAASNTSGSATNTASGAAQSTGAAANLQLGASGAGLFGLVLAAFAL</sequence>
<reference evidence="6" key="4">
    <citation type="submission" date="2015-09" db="EMBL/GenBank/DDBJ databases">
        <authorList>
            <person name="Fill T.P."/>
            <person name="Baretta J.F."/>
            <person name="de Almeida L.G."/>
            <person name="Rocha M."/>
            <person name="de Souza D.H."/>
            <person name="Malavazi I."/>
            <person name="Cerdeira L.T."/>
            <person name="Hong H."/>
            <person name="Samborskyy M."/>
            <person name="de Vasconcelos A.T."/>
            <person name="Leadlay P."/>
            <person name="Rodrigues-Filho E."/>
        </authorList>
    </citation>
    <scope>NUCLEOTIDE SEQUENCE [LARGE SCALE GENOMIC DNA]</scope>
    <source>
        <strain evidence="6">LaBioMMi 136</strain>
    </source>
</reference>
<gene>
    <name evidence="4" type="ORF">PEBR_23071</name>
    <name evidence="3" type="ORF">PMG11_00293</name>
</gene>
<evidence type="ECO:0000313" key="3">
    <source>
        <dbReference type="EMBL" id="CEJ53963.1"/>
    </source>
</evidence>
<feature type="signal peptide" evidence="2">
    <location>
        <begin position="1"/>
        <end position="17"/>
    </location>
</feature>
<reference evidence="5" key="2">
    <citation type="journal article" date="2015" name="Genome Announc.">
        <title>Draft genome sequence of the fungus Penicillium brasilianum MG11.</title>
        <authorList>
            <person name="Horn F."/>
            <person name="Linde J."/>
            <person name="Mattern D.J."/>
            <person name="Walther G."/>
            <person name="Guthke R."/>
            <person name="Brakhage A.A."/>
            <person name="Valiante V."/>
        </authorList>
    </citation>
    <scope>NUCLEOTIDE SEQUENCE [LARGE SCALE GENOMIC DNA]</scope>
    <source>
        <strain evidence="5">MG11</strain>
    </source>
</reference>
<feature type="chain" id="PRO_5014227032" description="GPI anchored serine-threonine rich protein" evidence="2">
    <location>
        <begin position="18"/>
        <end position="183"/>
    </location>
</feature>
<reference evidence="3" key="1">
    <citation type="submission" date="2014-11" db="EMBL/GenBank/DDBJ databases">
        <authorList>
            <person name="Zhu J."/>
            <person name="Qi W."/>
            <person name="Song R."/>
        </authorList>
    </citation>
    <scope>NUCLEOTIDE SEQUENCE [LARGE SCALE GENOMIC DNA]</scope>
</reference>
<accession>A0A0F7TG74</accession>
<dbReference type="STRING" id="104259.A0A0F7TG74"/>
<protein>
    <recommendedName>
        <fullName evidence="7">GPI anchored serine-threonine rich protein</fullName>
    </recommendedName>
</protein>
<dbReference type="EMBL" id="LJBN01000158">
    <property type="protein sequence ID" value="OOQ85911.1"/>
    <property type="molecule type" value="Genomic_DNA"/>
</dbReference>
<organism evidence="3 5">
    <name type="scientific">Penicillium brasilianum</name>
    <dbReference type="NCBI Taxonomy" id="104259"/>
    <lineage>
        <taxon>Eukaryota</taxon>
        <taxon>Fungi</taxon>
        <taxon>Dikarya</taxon>
        <taxon>Ascomycota</taxon>
        <taxon>Pezizomycotina</taxon>
        <taxon>Eurotiomycetes</taxon>
        <taxon>Eurotiomycetidae</taxon>
        <taxon>Eurotiales</taxon>
        <taxon>Aspergillaceae</taxon>
        <taxon>Penicillium</taxon>
    </lineage>
</organism>
<dbReference type="Proteomes" id="UP000042958">
    <property type="component" value="Unassembled WGS sequence"/>
</dbReference>
<evidence type="ECO:0000313" key="5">
    <source>
        <dbReference type="Proteomes" id="UP000042958"/>
    </source>
</evidence>
<evidence type="ECO:0000313" key="6">
    <source>
        <dbReference type="Proteomes" id="UP000190744"/>
    </source>
</evidence>
<reference evidence="4" key="3">
    <citation type="submission" date="2015-09" db="EMBL/GenBank/DDBJ databases">
        <authorList>
            <person name="Jackson K.R."/>
            <person name="Lunt B.L."/>
            <person name="Fisher J.N.B."/>
            <person name="Gardner A.V."/>
            <person name="Bailey M.E."/>
            <person name="Deus L.M."/>
            <person name="Earl A.S."/>
            <person name="Gibby P.D."/>
            <person name="Hartmann K.A."/>
            <person name="Liu J.E."/>
            <person name="Manci A.M."/>
            <person name="Nielsen D.A."/>
            <person name="Solomon M.B."/>
            <person name="Breakwell D.P."/>
            <person name="Burnett S.H."/>
            <person name="Grose J.H."/>
        </authorList>
    </citation>
    <scope>NUCLEOTIDE SEQUENCE [LARGE SCALE GENOMIC DNA]</scope>
    <source>
        <strain evidence="4">LaBioMMi 136</strain>
    </source>
</reference>
<evidence type="ECO:0000313" key="4">
    <source>
        <dbReference type="EMBL" id="OOQ85911.1"/>
    </source>
</evidence>
<name>A0A0F7TG74_PENBI</name>
<dbReference type="AlphaFoldDB" id="A0A0F7TG74"/>
<dbReference type="OrthoDB" id="5597238at2759"/>
<proteinExistence type="predicted"/>
<evidence type="ECO:0000256" key="2">
    <source>
        <dbReference type="SAM" id="SignalP"/>
    </source>
</evidence>
<evidence type="ECO:0008006" key="7">
    <source>
        <dbReference type="Google" id="ProtNLM"/>
    </source>
</evidence>
<feature type="region of interest" description="Disordered" evidence="1">
    <location>
        <begin position="110"/>
        <end position="153"/>
    </location>
</feature>